<comment type="caution">
    <text evidence="1">The sequence shown here is derived from an EMBL/GenBank/DDBJ whole genome shotgun (WGS) entry which is preliminary data.</text>
</comment>
<dbReference type="InterPro" id="IPR050580">
    <property type="entry name" value="2H_phosphoesterase_YjcG-like"/>
</dbReference>
<dbReference type="InterPro" id="IPR009097">
    <property type="entry name" value="Cyclic_Pdiesterase"/>
</dbReference>
<dbReference type="Proteomes" id="UP000229924">
    <property type="component" value="Unassembled WGS sequence"/>
</dbReference>
<dbReference type="Pfam" id="PF13563">
    <property type="entry name" value="2_5_RNA_ligase2"/>
    <property type="match status" value="1"/>
</dbReference>
<evidence type="ECO:0008006" key="3">
    <source>
        <dbReference type="Google" id="ProtNLM"/>
    </source>
</evidence>
<name>A0A2M7K1D7_9BACT</name>
<sequence>MKYLIAITLPKSLSQKLASVQQLYKSERWNIALPPHITLVPPAKLMSSEGDLKKILTEVAKKFQPLEIKIVGVGRFRNHGNTIFAKVEKSQELSVLQESLSRRLASCLAIENSRKRFHPHITLSNQLKPGEAREKLRDIRKLVSKQSFSCQEISLLQRDDDERRYKKIADFALGEK</sequence>
<dbReference type="Gene3D" id="3.90.1140.10">
    <property type="entry name" value="Cyclic phosphodiesterase"/>
    <property type="match status" value="1"/>
</dbReference>
<dbReference type="PANTHER" id="PTHR40037">
    <property type="entry name" value="PHOSPHOESTERASE YJCG-RELATED"/>
    <property type="match status" value="1"/>
</dbReference>
<dbReference type="SUPFAM" id="SSF55144">
    <property type="entry name" value="LigT-like"/>
    <property type="match status" value="1"/>
</dbReference>
<reference evidence="2" key="1">
    <citation type="submission" date="2017-09" db="EMBL/GenBank/DDBJ databases">
        <title>Depth-based differentiation of microbial function through sediment-hosted aquifers and enrichment of novel symbionts in the deep terrestrial subsurface.</title>
        <authorList>
            <person name="Probst A.J."/>
            <person name="Ladd B."/>
            <person name="Jarett J.K."/>
            <person name="Geller-Mcgrath D.E."/>
            <person name="Sieber C.M.K."/>
            <person name="Emerson J.B."/>
            <person name="Anantharaman K."/>
            <person name="Thomas B.C."/>
            <person name="Malmstrom R."/>
            <person name="Stieglmeier M."/>
            <person name="Klingl A."/>
            <person name="Woyke T."/>
            <person name="Ryan C.M."/>
            <person name="Banfield J.F."/>
        </authorList>
    </citation>
    <scope>NUCLEOTIDE SEQUENCE [LARGE SCALE GENOMIC DNA]</scope>
</reference>
<proteinExistence type="predicted"/>
<evidence type="ECO:0000313" key="1">
    <source>
        <dbReference type="EMBL" id="PIX30072.1"/>
    </source>
</evidence>
<gene>
    <name evidence="1" type="ORF">COZ63_01695</name>
</gene>
<dbReference type="PANTHER" id="PTHR40037:SF1">
    <property type="entry name" value="PHOSPHOESTERASE SAOUHSC_00951-RELATED"/>
    <property type="match status" value="1"/>
</dbReference>
<dbReference type="AlphaFoldDB" id="A0A2M7K1D7"/>
<evidence type="ECO:0000313" key="2">
    <source>
        <dbReference type="Proteomes" id="UP000229924"/>
    </source>
</evidence>
<accession>A0A2M7K1D7</accession>
<organism evidence="1 2">
    <name type="scientific">Candidatus Berkelbacteria bacterium CG_4_8_14_3_um_filter_42_13</name>
    <dbReference type="NCBI Taxonomy" id="1974505"/>
    <lineage>
        <taxon>Bacteria</taxon>
        <taxon>Candidatus Berkelbacteria</taxon>
    </lineage>
</organism>
<protein>
    <recommendedName>
        <fullName evidence="3">2'-5' RNA ligase</fullName>
    </recommendedName>
</protein>
<dbReference type="EMBL" id="PFIK01000037">
    <property type="protein sequence ID" value="PIX30072.1"/>
    <property type="molecule type" value="Genomic_DNA"/>
</dbReference>